<protein>
    <submittedName>
        <fullName evidence="2">TfoX C-terminal domain-containing protein</fullName>
    </submittedName>
</protein>
<dbReference type="Gene3D" id="1.10.150.20">
    <property type="entry name" value="5' to 3' exonuclease, C-terminal subdomain"/>
    <property type="match status" value="1"/>
</dbReference>
<organism evidence="2 3">
    <name type="scientific">Roseovarius nanhaiticus</name>
    <dbReference type="NCBI Taxonomy" id="573024"/>
    <lineage>
        <taxon>Bacteria</taxon>
        <taxon>Pseudomonadati</taxon>
        <taxon>Pseudomonadota</taxon>
        <taxon>Alphaproteobacteria</taxon>
        <taxon>Rhodobacterales</taxon>
        <taxon>Roseobacteraceae</taxon>
        <taxon>Roseovarius</taxon>
    </lineage>
</organism>
<accession>A0A1N7GC69</accession>
<proteinExistence type="predicted"/>
<evidence type="ECO:0000259" key="1">
    <source>
        <dbReference type="Pfam" id="PF04994"/>
    </source>
</evidence>
<sequence length="120" mass="12772">MSAAPDPVSSIRNLGPAVEAACARAGIHSADALRDLGPDAAYAMLIASGTQPHFIGYYAMVMGLQGRPWNDCHGDEKVALRKRFDHIKNAAQSLDTKEKGRTPMDAALDEIGVIPKRSGV</sequence>
<dbReference type="EMBL" id="FTNV01000001">
    <property type="protein sequence ID" value="SIS10177.1"/>
    <property type="molecule type" value="Genomic_DNA"/>
</dbReference>
<dbReference type="Proteomes" id="UP000186019">
    <property type="component" value="Unassembled WGS sequence"/>
</dbReference>
<feature type="domain" description="TfoX C-terminal" evidence="1">
    <location>
        <begin position="8"/>
        <end position="82"/>
    </location>
</feature>
<evidence type="ECO:0000313" key="2">
    <source>
        <dbReference type="EMBL" id="SIS10177.1"/>
    </source>
</evidence>
<name>A0A1N7GC69_9RHOB</name>
<dbReference type="AlphaFoldDB" id="A0A1N7GC69"/>
<keyword evidence="3" id="KW-1185">Reference proteome</keyword>
<evidence type="ECO:0000313" key="3">
    <source>
        <dbReference type="Proteomes" id="UP000186019"/>
    </source>
</evidence>
<gene>
    <name evidence="2" type="ORF">SAMN05421666_1893</name>
</gene>
<reference evidence="2 3" key="1">
    <citation type="submission" date="2017-01" db="EMBL/GenBank/DDBJ databases">
        <authorList>
            <person name="Mah S.A."/>
            <person name="Swanson W.J."/>
            <person name="Moy G.W."/>
            <person name="Vacquier V.D."/>
        </authorList>
    </citation>
    <scope>NUCLEOTIDE SEQUENCE [LARGE SCALE GENOMIC DNA]</scope>
    <source>
        <strain evidence="2 3">DSM 29590</strain>
    </source>
</reference>
<dbReference type="OrthoDB" id="7861542at2"/>
<dbReference type="InterPro" id="IPR007077">
    <property type="entry name" value="TfoX_C"/>
</dbReference>
<dbReference type="Pfam" id="PF04994">
    <property type="entry name" value="TfoX_C"/>
    <property type="match status" value="1"/>
</dbReference>
<dbReference type="RefSeq" id="WP_076532924.1">
    <property type="nucleotide sequence ID" value="NZ_CANNEL010000004.1"/>
</dbReference>
<dbReference type="STRING" id="573024.SAMN05216208_0243"/>